<dbReference type="OrthoDB" id="476470at2"/>
<gene>
    <name evidence="2" type="ORF">PCC6912_20250</name>
</gene>
<reference evidence="2 3" key="1">
    <citation type="journal article" date="2019" name="Genome Biol. Evol.">
        <title>Day and night: Metabolic profiles and evolutionary relationships of six axenic non-marine cyanobacteria.</title>
        <authorList>
            <person name="Will S.E."/>
            <person name="Henke P."/>
            <person name="Boedeker C."/>
            <person name="Huang S."/>
            <person name="Brinkmann H."/>
            <person name="Rohde M."/>
            <person name="Jarek M."/>
            <person name="Friedl T."/>
            <person name="Seufert S."/>
            <person name="Schumacher M."/>
            <person name="Overmann J."/>
            <person name="Neumann-Schaal M."/>
            <person name="Petersen J."/>
        </authorList>
    </citation>
    <scope>NUCLEOTIDE SEQUENCE [LARGE SCALE GENOMIC DNA]</scope>
    <source>
        <strain evidence="2 3">PCC 6912</strain>
    </source>
</reference>
<dbReference type="InterPro" id="IPR018891">
    <property type="entry name" value="AIPR_C"/>
</dbReference>
<dbReference type="Pfam" id="PF10592">
    <property type="entry name" value="AIPR"/>
    <property type="match status" value="1"/>
</dbReference>
<accession>A0A433NLG8</accession>
<dbReference type="AlphaFoldDB" id="A0A433NLG8"/>
<evidence type="ECO:0000313" key="2">
    <source>
        <dbReference type="EMBL" id="RUR83782.1"/>
    </source>
</evidence>
<organism evidence="2 3">
    <name type="scientific">Chlorogloeopsis fritschii PCC 6912</name>
    <dbReference type="NCBI Taxonomy" id="211165"/>
    <lineage>
        <taxon>Bacteria</taxon>
        <taxon>Bacillati</taxon>
        <taxon>Cyanobacteriota</taxon>
        <taxon>Cyanophyceae</taxon>
        <taxon>Nostocales</taxon>
        <taxon>Chlorogloeopsidaceae</taxon>
        <taxon>Chlorogloeopsis</taxon>
    </lineage>
</organism>
<keyword evidence="3" id="KW-1185">Reference proteome</keyword>
<protein>
    <recommendedName>
        <fullName evidence="1">Abortive phage infection protein C-terminal domain-containing protein</fullName>
    </recommendedName>
</protein>
<sequence>MPKIYKLLVDNHTELISTPKTKYIVGIAQVANFPCDLPLSANVREPNPNSSICKQILDSLFVAPEKFVEKHSGIIISAHKVTEVAKGELEIEILEECEGYSHYGIANGGNSVAMFSKAQAYKYNLEKVRVKVTIHVGLTEKEVRDIALAANTNAPVDASSRINTRGDYDFIKTYIAQLESKEKRKFRIRYYQNQSGIPKNAHCSIGHILKLLNCLDCNRYNGDSDKRRGKHPTSLKTPSEINETEKERINRLLHLLTSALWIEQRLYTIIDEYLRNPRRKGVNNLASIDTKKNTLLPDSKYSFGFGAPGDLALPVVAAFRVFLDKEYQWIMPFEEFSEGLIKHLWEKHFCEYLKKEYVAGKSLGVEINRNQEIWENLYTCASLYLNNLYRKIINSKSNINDKSKPKLVLTS</sequence>
<name>A0A433NLG8_CHLFR</name>
<proteinExistence type="predicted"/>
<dbReference type="RefSeq" id="WP_016877638.1">
    <property type="nucleotide sequence ID" value="NZ_AJLN01000015.1"/>
</dbReference>
<feature type="domain" description="Abortive phage infection protein C-terminal" evidence="1">
    <location>
        <begin position="39"/>
        <end position="345"/>
    </location>
</feature>
<dbReference type="Proteomes" id="UP000268857">
    <property type="component" value="Unassembled WGS sequence"/>
</dbReference>
<dbReference type="EMBL" id="RSCJ01000006">
    <property type="protein sequence ID" value="RUR83782.1"/>
    <property type="molecule type" value="Genomic_DNA"/>
</dbReference>
<comment type="caution">
    <text evidence="2">The sequence shown here is derived from an EMBL/GenBank/DDBJ whole genome shotgun (WGS) entry which is preliminary data.</text>
</comment>
<evidence type="ECO:0000313" key="3">
    <source>
        <dbReference type="Proteomes" id="UP000268857"/>
    </source>
</evidence>
<evidence type="ECO:0000259" key="1">
    <source>
        <dbReference type="Pfam" id="PF10592"/>
    </source>
</evidence>